<dbReference type="GO" id="GO:0004557">
    <property type="term" value="F:alpha-galactosidase activity"/>
    <property type="evidence" value="ECO:0007669"/>
    <property type="project" value="InterPro"/>
</dbReference>
<dbReference type="CDD" id="cd14791">
    <property type="entry name" value="GH36"/>
    <property type="match status" value="1"/>
</dbReference>
<dbReference type="SUPFAM" id="SSF51445">
    <property type="entry name" value="(Trans)glycosidases"/>
    <property type="match status" value="1"/>
</dbReference>
<dbReference type="EMBL" id="ABCB02000021">
    <property type="protein sequence ID" value="EDO59322.1"/>
    <property type="molecule type" value="Genomic_DNA"/>
</dbReference>
<dbReference type="eggNOG" id="COG3345">
    <property type="taxonomic scope" value="Bacteria"/>
</dbReference>
<gene>
    <name evidence="4" type="ORF">CH238_10740</name>
    <name evidence="3" type="ORF">CLOLEP_03369</name>
</gene>
<evidence type="ECO:0000313" key="5">
    <source>
        <dbReference type="Proteomes" id="UP000003490"/>
    </source>
</evidence>
<protein>
    <submittedName>
        <fullName evidence="3">Alpha-galactosidase</fullName>
    </submittedName>
</protein>
<dbReference type="PANTHER" id="PTHR43053">
    <property type="entry name" value="GLYCOSIDASE FAMILY 31"/>
    <property type="match status" value="1"/>
</dbReference>
<dbReference type="Proteomes" id="UP000220611">
    <property type="component" value="Unassembled WGS sequence"/>
</dbReference>
<sequence length="697" mass="78090">MGVSLYRTVKMGDMQALYFLEETERHMSLTLLPEGMEPVPWENKKQAADSLVQAYVRGDDLPGAYSGGKTMRSGGTVWGMRFCQQKCETDAAGNIVVETMLQSPHGHFCHYLKYLAHTGAAESWTEFFNTGKKAVTLEMLSSFSISGITPLAAGAAPGQLRIHRLRSDWSMEGRLVTERLERLNLEPSWAGHGVRSERFGQVGSMPVNKWFPWLLVEDVKNHLFWGAQLGHNASWQMEVYREDDGAAISGGLADYEFGHWAKTVRPDESFRTPAATLTVCKCDTIDEASDRLVSAMRVPDIASEQELPILFNEYCTTWGCPSHENIANILSAIQDKGISYFVIDAGWYKPEGIPWENALGDWRVSKELFPEGLEKTVAAIKEAGMTPGIWFEPETAGKASEAYRQEEHMLTRNGAVITTAGRRFWDLRDPWVRDYLRERVIEFLKSCGFGYVKIDYNDTVGIGCDKAESLGEGLRQNMEASFEFFQEMQRCIPGLVIENCSSGGHRLEPKMLSATAMSSFSDAHECTAIPIIAANLHRVMQPRQSQIWAVIQQKDSLTRIAYSMSATLLGRCCLSGHVTELTAEQWKTIEDGIAFYKAAAPVIKAGRSYRFGPEIFSYNEPEGWQGMLRVGNQGESLLVIHMFGGELPEYVSLRLPKNTRTEVQSVYDACHSKYQISDGVFQWRPKETFSSIALLLA</sequence>
<evidence type="ECO:0000256" key="2">
    <source>
        <dbReference type="ARBA" id="ARBA00023295"/>
    </source>
</evidence>
<comment type="caution">
    <text evidence="3">The sequence shown here is derived from an EMBL/GenBank/DDBJ whole genome shotgun (WGS) entry which is preliminary data.</text>
</comment>
<evidence type="ECO:0000313" key="4">
    <source>
        <dbReference type="EMBL" id="PEQ24099.1"/>
    </source>
</evidence>
<dbReference type="Proteomes" id="UP000003490">
    <property type="component" value="Unassembled WGS sequence"/>
</dbReference>
<organism evidence="3 5">
    <name type="scientific">[Clostridium] leptum DSM 753</name>
    <dbReference type="NCBI Taxonomy" id="428125"/>
    <lineage>
        <taxon>Bacteria</taxon>
        <taxon>Bacillati</taxon>
        <taxon>Bacillota</taxon>
        <taxon>Clostridia</taxon>
        <taxon>Eubacteriales</taxon>
        <taxon>Oscillospiraceae</taxon>
        <taxon>Oscillospiraceae incertae sedis</taxon>
    </lineage>
</organism>
<dbReference type="PRINTS" id="PR00743">
    <property type="entry name" value="GLHYDRLASE36"/>
</dbReference>
<proteinExistence type="predicted"/>
<evidence type="ECO:0000256" key="1">
    <source>
        <dbReference type="ARBA" id="ARBA00022801"/>
    </source>
</evidence>
<reference evidence="3 5" key="1">
    <citation type="submission" date="2007-08" db="EMBL/GenBank/DDBJ databases">
        <title>Draft genome sequence of Clostridium leptum (DSM 753).</title>
        <authorList>
            <person name="Sudarsanam P."/>
            <person name="Ley R."/>
            <person name="Guruge J."/>
            <person name="Turnbaugh P.J."/>
            <person name="Mahowald M."/>
            <person name="Liep D."/>
            <person name="Gordon J."/>
        </authorList>
    </citation>
    <scope>NUCLEOTIDE SEQUENCE [LARGE SCALE GENOMIC DNA]</scope>
    <source>
        <strain evidence="3 5">DSM 753</strain>
    </source>
</reference>
<keyword evidence="6" id="KW-1185">Reference proteome</keyword>
<evidence type="ECO:0000313" key="3">
    <source>
        <dbReference type="EMBL" id="EDO59322.1"/>
    </source>
</evidence>
<dbReference type="Pfam" id="PF02065">
    <property type="entry name" value="Melibiase"/>
    <property type="match status" value="1"/>
</dbReference>
<dbReference type="InterPro" id="IPR013785">
    <property type="entry name" value="Aldolase_TIM"/>
</dbReference>
<name>A7VXP4_9FIRM</name>
<reference evidence="4 6" key="3">
    <citation type="submission" date="2017-07" db="EMBL/GenBank/DDBJ databases">
        <title>Prevalence of linear plasmids in Cutibacterium (Propionibacterium) acnes isolates obtained from prostatic tissue.</title>
        <authorList>
            <person name="Davidsson S."/>
            <person name="Carlsson J."/>
            <person name="Molling P."/>
            <person name="Andren O."/>
            <person name="Andersson S.-O."/>
            <person name="Brzuszkiewicz E."/>
            <person name="Poehlein A."/>
            <person name="Al-Zeer M."/>
            <person name="Brinkmann V."/>
            <person name="Scavenius C."/>
            <person name="Nazipi S."/>
            <person name="Soderquist B."/>
            <person name="Bruggemann H."/>
        </authorList>
    </citation>
    <scope>NUCLEOTIDE SEQUENCE [LARGE SCALE GENOMIC DNA]</scope>
    <source>
        <strain evidence="4 6">DSM 753</strain>
    </source>
</reference>
<dbReference type="Gene3D" id="2.70.98.60">
    <property type="entry name" value="alpha-galactosidase from lactobacil brevis"/>
    <property type="match status" value="1"/>
</dbReference>
<dbReference type="HOGENOM" id="CLU_018331_0_0_9"/>
<dbReference type="InterPro" id="IPR050985">
    <property type="entry name" value="Alpha-glycosidase_related"/>
</dbReference>
<dbReference type="InterPro" id="IPR002252">
    <property type="entry name" value="Glyco_hydro_36"/>
</dbReference>
<dbReference type="InterPro" id="IPR017853">
    <property type="entry name" value="GH"/>
</dbReference>
<reference evidence="3 5" key="2">
    <citation type="submission" date="2007-08" db="EMBL/GenBank/DDBJ databases">
        <authorList>
            <person name="Fulton L."/>
            <person name="Clifton S."/>
            <person name="Fulton B."/>
            <person name="Xu J."/>
            <person name="Minx P."/>
            <person name="Pepin K.H."/>
            <person name="Johnson M."/>
            <person name="Thiruvilangam P."/>
            <person name="Bhonagiri V."/>
            <person name="Nash W.E."/>
            <person name="Wang C."/>
            <person name="Mardis E.R."/>
            <person name="Wilson R.K."/>
        </authorList>
    </citation>
    <scope>NUCLEOTIDE SEQUENCE [LARGE SCALE GENOMIC DNA]</scope>
    <source>
        <strain evidence="3 5">DSM 753</strain>
    </source>
</reference>
<dbReference type="OrthoDB" id="9758822at2"/>
<dbReference type="InterPro" id="IPR038417">
    <property type="entry name" value="Alpga-gal_N_sf"/>
</dbReference>
<dbReference type="PANTHER" id="PTHR43053:SF3">
    <property type="entry name" value="ALPHA-GALACTOSIDASE C-RELATED"/>
    <property type="match status" value="1"/>
</dbReference>
<dbReference type="Gene3D" id="3.20.20.70">
    <property type="entry name" value="Aldolase class I"/>
    <property type="match status" value="1"/>
</dbReference>
<accession>A7VXP4</accession>
<dbReference type="GO" id="GO:0016052">
    <property type="term" value="P:carbohydrate catabolic process"/>
    <property type="evidence" value="ECO:0007669"/>
    <property type="project" value="InterPro"/>
</dbReference>
<evidence type="ECO:0000313" key="6">
    <source>
        <dbReference type="Proteomes" id="UP000220611"/>
    </source>
</evidence>
<dbReference type="AlphaFoldDB" id="A7VXP4"/>
<keyword evidence="1" id="KW-0378">Hydrolase</keyword>
<keyword evidence="2" id="KW-0326">Glycosidase</keyword>
<dbReference type="EMBL" id="NOXF01000008">
    <property type="protein sequence ID" value="PEQ24099.1"/>
    <property type="molecule type" value="Genomic_DNA"/>
</dbReference>